<dbReference type="EMBL" id="CP081150">
    <property type="protein sequence ID" value="QZA79317.1"/>
    <property type="molecule type" value="Genomic_DNA"/>
</dbReference>
<evidence type="ECO:0000313" key="1">
    <source>
        <dbReference type="EMBL" id="QZA79317.1"/>
    </source>
</evidence>
<accession>A0ABX8Z9T1</accession>
<gene>
    <name evidence="1" type="ORF">K4H28_07970</name>
</gene>
<name>A0ABX8Z9T1_9NEIS</name>
<protein>
    <submittedName>
        <fullName evidence="1">Uncharacterized protein</fullName>
    </submittedName>
</protein>
<sequence length="118" mass="13095">MDIVPQEMLIAVAKTAKLDGLSPEETMALVFRALDHEMRGPNGRQFNPARTDGIGKAIYAALFNYPLSLVLDAKASNGFRWQVTIPSHGYSAPFEQMFVDALLRVEVQRAIHLKAMHA</sequence>
<evidence type="ECO:0000313" key="2">
    <source>
        <dbReference type="Proteomes" id="UP000825679"/>
    </source>
</evidence>
<proteinExistence type="predicted"/>
<reference evidence="1 2" key="1">
    <citation type="submission" date="2021-08" db="EMBL/GenBank/DDBJ databases">
        <title>complete genome sequencing of Deefgea sp. D25.</title>
        <authorList>
            <person name="Bae J.-W."/>
            <person name="Gim D.-H."/>
        </authorList>
    </citation>
    <scope>NUCLEOTIDE SEQUENCE [LARGE SCALE GENOMIC DNA]</scope>
    <source>
        <strain evidence="1 2">D25</strain>
    </source>
</reference>
<dbReference type="RefSeq" id="WP_221007835.1">
    <property type="nucleotide sequence ID" value="NZ_CP081150.1"/>
</dbReference>
<keyword evidence="2" id="KW-1185">Reference proteome</keyword>
<organism evidence="1 2">
    <name type="scientific">Deefgea tanakiae</name>
    <dbReference type="NCBI Taxonomy" id="2865840"/>
    <lineage>
        <taxon>Bacteria</taxon>
        <taxon>Pseudomonadati</taxon>
        <taxon>Pseudomonadota</taxon>
        <taxon>Betaproteobacteria</taxon>
        <taxon>Neisseriales</taxon>
        <taxon>Chitinibacteraceae</taxon>
        <taxon>Deefgea</taxon>
    </lineage>
</organism>
<dbReference type="Proteomes" id="UP000825679">
    <property type="component" value="Chromosome"/>
</dbReference>